<dbReference type="Pfam" id="PF03773">
    <property type="entry name" value="ArsP_1"/>
    <property type="match status" value="1"/>
</dbReference>
<protein>
    <submittedName>
        <fullName evidence="8">Permease</fullName>
    </submittedName>
</protein>
<name>A0ABU3Z8B0_9FIRM</name>
<organism evidence="8 9">
    <name type="scientific">Veillonella absiana</name>
    <dbReference type="NCBI Taxonomy" id="3079305"/>
    <lineage>
        <taxon>Bacteria</taxon>
        <taxon>Bacillati</taxon>
        <taxon>Bacillota</taxon>
        <taxon>Negativicutes</taxon>
        <taxon>Veillonellales</taxon>
        <taxon>Veillonellaceae</taxon>
        <taxon>Veillonella</taxon>
    </lineage>
</organism>
<dbReference type="InterPro" id="IPR005524">
    <property type="entry name" value="DUF318"/>
</dbReference>
<evidence type="ECO:0000256" key="7">
    <source>
        <dbReference type="SAM" id="Phobius"/>
    </source>
</evidence>
<evidence type="ECO:0000256" key="3">
    <source>
        <dbReference type="ARBA" id="ARBA00022475"/>
    </source>
</evidence>
<accession>A0ABU3Z8B0</accession>
<feature type="transmembrane region" description="Helical" evidence="7">
    <location>
        <begin position="6"/>
        <end position="28"/>
    </location>
</feature>
<evidence type="ECO:0000313" key="9">
    <source>
        <dbReference type="Proteomes" id="UP001272515"/>
    </source>
</evidence>
<evidence type="ECO:0000313" key="8">
    <source>
        <dbReference type="EMBL" id="MDV5088163.1"/>
    </source>
</evidence>
<dbReference type="EMBL" id="JAWJZB010000005">
    <property type="protein sequence ID" value="MDV5088163.1"/>
    <property type="molecule type" value="Genomic_DNA"/>
</dbReference>
<keyword evidence="4 7" id="KW-0812">Transmembrane</keyword>
<keyword evidence="5 7" id="KW-1133">Transmembrane helix</keyword>
<comment type="subcellular location">
    <subcellularLocation>
        <location evidence="1">Cell membrane</location>
        <topology evidence="1">Multi-pass membrane protein</topology>
    </subcellularLocation>
</comment>
<feature type="transmembrane region" description="Helical" evidence="7">
    <location>
        <begin position="40"/>
        <end position="60"/>
    </location>
</feature>
<gene>
    <name evidence="8" type="ORF">RVY80_04790</name>
</gene>
<comment type="caution">
    <text evidence="8">The sequence shown here is derived from an EMBL/GenBank/DDBJ whole genome shotgun (WGS) entry which is preliminary data.</text>
</comment>
<reference evidence="8 9" key="1">
    <citation type="submission" date="2023-10" db="EMBL/GenBank/DDBJ databases">
        <title>Veillonella sp. nov., isolated from a pig farm feces dump.</title>
        <authorList>
            <person name="Chang Y.-H."/>
        </authorList>
    </citation>
    <scope>NUCLEOTIDE SEQUENCE [LARGE SCALE GENOMIC DNA]</scope>
    <source>
        <strain evidence="8 9">YH-vei2233</strain>
    </source>
</reference>
<evidence type="ECO:0000256" key="6">
    <source>
        <dbReference type="ARBA" id="ARBA00023136"/>
    </source>
</evidence>
<comment type="similarity">
    <text evidence="2">Belongs to the UPF0718 family.</text>
</comment>
<keyword evidence="9" id="KW-1185">Reference proteome</keyword>
<keyword evidence="6 7" id="KW-0472">Membrane</keyword>
<dbReference type="Proteomes" id="UP001272515">
    <property type="component" value="Unassembled WGS sequence"/>
</dbReference>
<evidence type="ECO:0000256" key="1">
    <source>
        <dbReference type="ARBA" id="ARBA00004651"/>
    </source>
</evidence>
<dbReference type="RefSeq" id="WP_317329822.1">
    <property type="nucleotide sequence ID" value="NZ_JAWJZA010000004.1"/>
</dbReference>
<keyword evidence="3" id="KW-1003">Cell membrane</keyword>
<proteinExistence type="inferred from homology"/>
<evidence type="ECO:0000256" key="4">
    <source>
        <dbReference type="ARBA" id="ARBA00022692"/>
    </source>
</evidence>
<evidence type="ECO:0000256" key="5">
    <source>
        <dbReference type="ARBA" id="ARBA00022989"/>
    </source>
</evidence>
<evidence type="ECO:0000256" key="2">
    <source>
        <dbReference type="ARBA" id="ARBA00006386"/>
    </source>
</evidence>
<sequence>MANSIPLPSVLGFLIFGPMMDVKNVWILQSFFPKEFVTRLLITTAVLSFIAAMVYDTFLYNAL</sequence>